<dbReference type="InterPro" id="IPR000953">
    <property type="entry name" value="Chromo/chromo_shadow_dom"/>
</dbReference>
<evidence type="ECO:0000313" key="4">
    <source>
        <dbReference type="EMBL" id="KNE98346.1"/>
    </source>
</evidence>
<dbReference type="OrthoDB" id="2630497at2759"/>
<evidence type="ECO:0000256" key="2">
    <source>
        <dbReference type="ARBA" id="ARBA00023242"/>
    </source>
</evidence>
<dbReference type="Pfam" id="PF24626">
    <property type="entry name" value="SH3_Tf2-1"/>
    <property type="match status" value="1"/>
</dbReference>
<accession>A0A0L0VGJ8</accession>
<dbReference type="Gene3D" id="2.40.50.40">
    <property type="match status" value="1"/>
</dbReference>
<evidence type="ECO:0000259" key="3">
    <source>
        <dbReference type="PROSITE" id="PS50013"/>
    </source>
</evidence>
<dbReference type="GO" id="GO:0005634">
    <property type="term" value="C:nucleus"/>
    <property type="evidence" value="ECO:0007669"/>
    <property type="project" value="UniProtKB-SubCell"/>
</dbReference>
<reference evidence="5" key="1">
    <citation type="submission" date="2014-03" db="EMBL/GenBank/DDBJ databases">
        <title>The Genome Sequence of Puccinia striiformis f. sp. tritici PST-78.</title>
        <authorList>
            <consortium name="The Broad Institute Genome Sequencing Platform"/>
            <person name="Cuomo C."/>
            <person name="Hulbert S."/>
            <person name="Chen X."/>
            <person name="Walker B."/>
            <person name="Young S.K."/>
            <person name="Zeng Q."/>
            <person name="Gargeya S."/>
            <person name="Fitzgerald M."/>
            <person name="Haas B."/>
            <person name="Abouelleil A."/>
            <person name="Alvarado L."/>
            <person name="Arachchi H.M."/>
            <person name="Berlin A.M."/>
            <person name="Chapman S.B."/>
            <person name="Goldberg J."/>
            <person name="Griggs A."/>
            <person name="Gujja S."/>
            <person name="Hansen M."/>
            <person name="Howarth C."/>
            <person name="Imamovic A."/>
            <person name="Larimer J."/>
            <person name="McCowan C."/>
            <person name="Montmayeur A."/>
            <person name="Murphy C."/>
            <person name="Neiman D."/>
            <person name="Pearson M."/>
            <person name="Priest M."/>
            <person name="Roberts A."/>
            <person name="Saif S."/>
            <person name="Shea T."/>
            <person name="Sisk P."/>
            <person name="Sykes S."/>
            <person name="Wortman J."/>
            <person name="Nusbaum C."/>
            <person name="Birren B."/>
        </authorList>
    </citation>
    <scope>NUCLEOTIDE SEQUENCE [LARGE SCALE GENOMIC DNA]</scope>
    <source>
        <strain evidence="5">race PST-78</strain>
    </source>
</reference>
<dbReference type="GO" id="GO:0006338">
    <property type="term" value="P:chromatin remodeling"/>
    <property type="evidence" value="ECO:0007669"/>
    <property type="project" value="UniProtKB-ARBA"/>
</dbReference>
<dbReference type="CDD" id="cd00024">
    <property type="entry name" value="CD_CSD"/>
    <property type="match status" value="1"/>
</dbReference>
<dbReference type="InterPro" id="IPR051219">
    <property type="entry name" value="Heterochromatin_chromo-domain"/>
</dbReference>
<dbReference type="AlphaFoldDB" id="A0A0L0VGJ8"/>
<dbReference type="InterPro" id="IPR056924">
    <property type="entry name" value="SH3_Tf2-1"/>
</dbReference>
<dbReference type="STRING" id="1165861.A0A0L0VGJ8"/>
<dbReference type="PROSITE" id="PS50013">
    <property type="entry name" value="CHROMO_2"/>
    <property type="match status" value="1"/>
</dbReference>
<keyword evidence="2" id="KW-0539">Nucleus</keyword>
<keyword evidence="5" id="KW-1185">Reference proteome</keyword>
<proteinExistence type="predicted"/>
<organism evidence="4 5">
    <name type="scientific">Puccinia striiformis f. sp. tritici PST-78</name>
    <dbReference type="NCBI Taxonomy" id="1165861"/>
    <lineage>
        <taxon>Eukaryota</taxon>
        <taxon>Fungi</taxon>
        <taxon>Dikarya</taxon>
        <taxon>Basidiomycota</taxon>
        <taxon>Pucciniomycotina</taxon>
        <taxon>Pucciniomycetes</taxon>
        <taxon>Pucciniales</taxon>
        <taxon>Pucciniaceae</taxon>
        <taxon>Puccinia</taxon>
    </lineage>
</organism>
<sequence length="187" mass="21860">MSIRPQDELRHCLEEAQASMKQQFDRHVKKTPQWKEGSEVWLNSKHIATTRPTAKFEHRWLGPFPIQRQISTSAYKLTLPPSMKGVHPVFHVSMLRKHQVDTIEGRRRSAPQPVEVLGAEEWEVEEVLDCKGWGSRRRYLISWKGFGPEENSWEPEGNLDNCSELLEEFKKKYPDAAAKHKTTRRCK</sequence>
<feature type="domain" description="Chromo" evidence="3">
    <location>
        <begin position="122"/>
        <end position="181"/>
    </location>
</feature>
<evidence type="ECO:0000313" key="5">
    <source>
        <dbReference type="Proteomes" id="UP000054564"/>
    </source>
</evidence>
<comment type="subcellular location">
    <subcellularLocation>
        <location evidence="1">Nucleus</location>
    </subcellularLocation>
</comment>
<dbReference type="Pfam" id="PF00385">
    <property type="entry name" value="Chromo"/>
    <property type="match status" value="1"/>
</dbReference>
<gene>
    <name evidence="4" type="ORF">PSTG_08422</name>
</gene>
<comment type="caution">
    <text evidence="4">The sequence shown here is derived from an EMBL/GenBank/DDBJ whole genome shotgun (WGS) entry which is preliminary data.</text>
</comment>
<dbReference type="EMBL" id="AJIL01000058">
    <property type="protein sequence ID" value="KNE98346.1"/>
    <property type="molecule type" value="Genomic_DNA"/>
</dbReference>
<dbReference type="SUPFAM" id="SSF54160">
    <property type="entry name" value="Chromo domain-like"/>
    <property type="match status" value="1"/>
</dbReference>
<dbReference type="InterPro" id="IPR023780">
    <property type="entry name" value="Chromo_domain"/>
</dbReference>
<protein>
    <recommendedName>
        <fullName evidence="3">Chromo domain-containing protein</fullName>
    </recommendedName>
</protein>
<dbReference type="InterPro" id="IPR016197">
    <property type="entry name" value="Chromo-like_dom_sf"/>
</dbReference>
<dbReference type="SMART" id="SM00298">
    <property type="entry name" value="CHROMO"/>
    <property type="match status" value="1"/>
</dbReference>
<dbReference type="Proteomes" id="UP000054564">
    <property type="component" value="Unassembled WGS sequence"/>
</dbReference>
<evidence type="ECO:0000256" key="1">
    <source>
        <dbReference type="ARBA" id="ARBA00004123"/>
    </source>
</evidence>
<dbReference type="PANTHER" id="PTHR22812">
    <property type="entry name" value="CHROMOBOX PROTEIN"/>
    <property type="match status" value="1"/>
</dbReference>
<name>A0A0L0VGJ8_9BASI</name>